<dbReference type="Proteomes" id="UP000596742">
    <property type="component" value="Unassembled WGS sequence"/>
</dbReference>
<accession>A0A8B6EQX1</accession>
<feature type="non-terminal residue" evidence="1">
    <location>
        <position position="1"/>
    </location>
</feature>
<protein>
    <submittedName>
        <fullName evidence="1">Uncharacterized protein</fullName>
    </submittedName>
</protein>
<evidence type="ECO:0000313" key="1">
    <source>
        <dbReference type="EMBL" id="VDI38434.1"/>
    </source>
</evidence>
<gene>
    <name evidence="1" type="ORF">MGAL_10B080488</name>
</gene>
<reference evidence="1" key="1">
    <citation type="submission" date="2018-11" db="EMBL/GenBank/DDBJ databases">
        <authorList>
            <person name="Alioto T."/>
            <person name="Alioto T."/>
        </authorList>
    </citation>
    <scope>NUCLEOTIDE SEQUENCE</scope>
</reference>
<name>A0A8B6EQX1_MYTGA</name>
<proteinExistence type="predicted"/>
<organism evidence="1 2">
    <name type="scientific">Mytilus galloprovincialis</name>
    <name type="common">Mediterranean mussel</name>
    <dbReference type="NCBI Taxonomy" id="29158"/>
    <lineage>
        <taxon>Eukaryota</taxon>
        <taxon>Metazoa</taxon>
        <taxon>Spiralia</taxon>
        <taxon>Lophotrochozoa</taxon>
        <taxon>Mollusca</taxon>
        <taxon>Bivalvia</taxon>
        <taxon>Autobranchia</taxon>
        <taxon>Pteriomorphia</taxon>
        <taxon>Mytilida</taxon>
        <taxon>Mytiloidea</taxon>
        <taxon>Mytilidae</taxon>
        <taxon>Mytilinae</taxon>
        <taxon>Mytilus</taxon>
    </lineage>
</organism>
<sequence>AFTRLNHLGITLGADATRSAVDKIRQGFSKDLTEMKEHLTRNLKYKERTDSPIKQIGPPDLNDTRPYNEYSTVLQDLSTRLQDLSLKFKYDFKSVDLCNLNFIDIAKTIDPTIWNFHYFCHTQNTNGNLITHINFFDTPLIPPDCHTSPHIRNRVLRTLFTICHNLFQVTKGECANPLHILLGDTVDSYSGSS</sequence>
<dbReference type="OrthoDB" id="6186634at2759"/>
<comment type="caution">
    <text evidence="1">The sequence shown here is derived from an EMBL/GenBank/DDBJ whole genome shotgun (WGS) entry which is preliminary data.</text>
</comment>
<evidence type="ECO:0000313" key="2">
    <source>
        <dbReference type="Proteomes" id="UP000596742"/>
    </source>
</evidence>
<dbReference type="AlphaFoldDB" id="A0A8B6EQX1"/>
<dbReference type="EMBL" id="UYJE01005583">
    <property type="protein sequence ID" value="VDI38434.1"/>
    <property type="molecule type" value="Genomic_DNA"/>
</dbReference>
<keyword evidence="2" id="KW-1185">Reference proteome</keyword>